<accession>A0A6N3XBT6</accession>
<gene>
    <name evidence="1" type="ORF">TH68_06885</name>
</gene>
<dbReference type="InterPro" id="IPR011066">
    <property type="entry name" value="MscS_channel_C_sf"/>
</dbReference>
<protein>
    <submittedName>
        <fullName evidence="1">Uncharacterized protein</fullName>
    </submittedName>
</protein>
<organism evidence="1 2">
    <name type="scientific">Candidatus Synechococcus spongiarum 142</name>
    <dbReference type="NCBI Taxonomy" id="1608213"/>
    <lineage>
        <taxon>Bacteria</taxon>
        <taxon>Bacillati</taxon>
        <taxon>Cyanobacteriota</taxon>
        <taxon>Cyanophyceae</taxon>
        <taxon>Synechococcales</taxon>
        <taxon>Synechococcaceae</taxon>
        <taxon>Synechococcus</taxon>
    </lineage>
</organism>
<evidence type="ECO:0000313" key="2">
    <source>
        <dbReference type="Proteomes" id="UP000035054"/>
    </source>
</evidence>
<reference evidence="1 2" key="1">
    <citation type="submission" date="2015-01" db="EMBL/GenBank/DDBJ databases">
        <title>Lifestyle Evolution in Cyanobacterial Symbionts of Sponges.</title>
        <authorList>
            <person name="Burgsdorf I."/>
            <person name="Slaby B.M."/>
            <person name="Handley K.M."/>
            <person name="Haber M."/>
            <person name="Blom J."/>
            <person name="Marshall C.W."/>
            <person name="Gilbert J.A."/>
            <person name="Hentschel U."/>
            <person name="Steindler L."/>
        </authorList>
    </citation>
    <scope>NUCLEOTIDE SEQUENCE [LARGE SCALE GENOMIC DNA]</scope>
    <source>
        <strain evidence="1">142</strain>
    </source>
</reference>
<dbReference type="EMBL" id="JXUO01000231">
    <property type="protein sequence ID" value="KKZ13289.1"/>
    <property type="molecule type" value="Genomic_DNA"/>
</dbReference>
<dbReference type="AlphaFoldDB" id="A0A6N3XBT6"/>
<dbReference type="Proteomes" id="UP000035054">
    <property type="component" value="Unassembled WGS sequence"/>
</dbReference>
<name>A0A6N3XBT6_9SYNE</name>
<comment type="caution">
    <text evidence="1">The sequence shown here is derived from an EMBL/GenBank/DDBJ whole genome shotgun (WGS) entry which is preliminary data.</text>
</comment>
<evidence type="ECO:0000313" key="1">
    <source>
        <dbReference type="EMBL" id="KKZ13289.1"/>
    </source>
</evidence>
<sequence>MSLVQRLLSNVNWLMERKGGEGSQRKSYQVIWNATISLNKKRTSLFLLPCIQAMDVRQEMNPAVMRAFAQQGVSFTFPTQTLYANPAERGEARPVACPKSLDC</sequence>
<dbReference type="GO" id="GO:0016020">
    <property type="term" value="C:membrane"/>
    <property type="evidence" value="ECO:0007669"/>
    <property type="project" value="InterPro"/>
</dbReference>
<dbReference type="SUPFAM" id="SSF82689">
    <property type="entry name" value="Mechanosensitive channel protein MscS (YggB), C-terminal domain"/>
    <property type="match status" value="1"/>
</dbReference>
<proteinExistence type="predicted"/>